<keyword evidence="2" id="KW-1185">Reference proteome</keyword>
<proteinExistence type="predicted"/>
<sequence length="239" mass="25776">MDVGWGRRAGAIGIGGWDDWNMISRYSLVLYGRGAWIEVFEGVCFLGGWLLRTPEKSGVFTRGYPSSRGGGTMTSDLPRVLGDHGASDWLVQLSCCVRSASDSRVVQCPLPQPRPNTGTGALHLNRPTIAIKGSACRGESSGCAGQEAPAPVVSTPLPKTSGIETSEYANAALAHKQMPPVNEHVQQLQLPAPTPRRIPIQRQPNFKPDDEEKGKERKREVPSYTSYGISAPGHSARSK</sequence>
<evidence type="ECO:0000313" key="2">
    <source>
        <dbReference type="Proteomes" id="UP000790709"/>
    </source>
</evidence>
<accession>A0ACB8BJ83</accession>
<dbReference type="Proteomes" id="UP000790709">
    <property type="component" value="Unassembled WGS sequence"/>
</dbReference>
<name>A0ACB8BJ83_9AGAM</name>
<comment type="caution">
    <text evidence="1">The sequence shown here is derived from an EMBL/GenBank/DDBJ whole genome shotgun (WGS) entry which is preliminary data.</text>
</comment>
<evidence type="ECO:0000313" key="1">
    <source>
        <dbReference type="EMBL" id="KAH7925276.1"/>
    </source>
</evidence>
<dbReference type="EMBL" id="MU266405">
    <property type="protein sequence ID" value="KAH7925276.1"/>
    <property type="molecule type" value="Genomic_DNA"/>
</dbReference>
<protein>
    <submittedName>
        <fullName evidence="1">Uncharacterized protein</fullName>
    </submittedName>
</protein>
<reference evidence="1" key="1">
    <citation type="journal article" date="2021" name="New Phytol.">
        <title>Evolutionary innovations through gain and loss of genes in the ectomycorrhizal Boletales.</title>
        <authorList>
            <person name="Wu G."/>
            <person name="Miyauchi S."/>
            <person name="Morin E."/>
            <person name="Kuo A."/>
            <person name="Drula E."/>
            <person name="Varga T."/>
            <person name="Kohler A."/>
            <person name="Feng B."/>
            <person name="Cao Y."/>
            <person name="Lipzen A."/>
            <person name="Daum C."/>
            <person name="Hundley H."/>
            <person name="Pangilinan J."/>
            <person name="Johnson J."/>
            <person name="Barry K."/>
            <person name="LaButti K."/>
            <person name="Ng V."/>
            <person name="Ahrendt S."/>
            <person name="Min B."/>
            <person name="Choi I.G."/>
            <person name="Park H."/>
            <person name="Plett J.M."/>
            <person name="Magnuson J."/>
            <person name="Spatafora J.W."/>
            <person name="Nagy L.G."/>
            <person name="Henrissat B."/>
            <person name="Grigoriev I.V."/>
            <person name="Yang Z.L."/>
            <person name="Xu J."/>
            <person name="Martin F.M."/>
        </authorList>
    </citation>
    <scope>NUCLEOTIDE SEQUENCE</scope>
    <source>
        <strain evidence="1">KUC20120723A-06</strain>
    </source>
</reference>
<organism evidence="1 2">
    <name type="scientific">Leucogyrophana mollusca</name>
    <dbReference type="NCBI Taxonomy" id="85980"/>
    <lineage>
        <taxon>Eukaryota</taxon>
        <taxon>Fungi</taxon>
        <taxon>Dikarya</taxon>
        <taxon>Basidiomycota</taxon>
        <taxon>Agaricomycotina</taxon>
        <taxon>Agaricomycetes</taxon>
        <taxon>Agaricomycetidae</taxon>
        <taxon>Boletales</taxon>
        <taxon>Boletales incertae sedis</taxon>
        <taxon>Leucogyrophana</taxon>
    </lineage>
</organism>
<gene>
    <name evidence="1" type="ORF">BV22DRAFT_1046859</name>
</gene>